<dbReference type="Proteomes" id="UP000054324">
    <property type="component" value="Unassembled WGS sequence"/>
</dbReference>
<organism evidence="1 2">
    <name type="scientific">Opisthorchis viverrini</name>
    <name type="common">Southeast Asian liver fluke</name>
    <dbReference type="NCBI Taxonomy" id="6198"/>
    <lineage>
        <taxon>Eukaryota</taxon>
        <taxon>Metazoa</taxon>
        <taxon>Spiralia</taxon>
        <taxon>Lophotrochozoa</taxon>
        <taxon>Platyhelminthes</taxon>
        <taxon>Trematoda</taxon>
        <taxon>Digenea</taxon>
        <taxon>Opisthorchiida</taxon>
        <taxon>Opisthorchiata</taxon>
        <taxon>Opisthorchiidae</taxon>
        <taxon>Opisthorchis</taxon>
    </lineage>
</organism>
<dbReference type="CTD" id="20329403"/>
<feature type="non-terminal residue" evidence="1">
    <location>
        <position position="714"/>
    </location>
</feature>
<name>A0A075A078_OPIVI</name>
<evidence type="ECO:0000313" key="2">
    <source>
        <dbReference type="Proteomes" id="UP000054324"/>
    </source>
</evidence>
<keyword evidence="2" id="KW-1185">Reference proteome</keyword>
<proteinExistence type="predicted"/>
<dbReference type="KEGG" id="ovi:T265_15238"/>
<dbReference type="RefSeq" id="XP_009175443.1">
    <property type="nucleotide sequence ID" value="XM_009177179.1"/>
</dbReference>
<reference evidence="1 2" key="1">
    <citation type="submission" date="2013-11" db="EMBL/GenBank/DDBJ databases">
        <title>Opisthorchis viverrini - life in the bile duct.</title>
        <authorList>
            <person name="Young N.D."/>
            <person name="Nagarajan N."/>
            <person name="Lin S.J."/>
            <person name="Korhonen P.K."/>
            <person name="Jex A.R."/>
            <person name="Hall R.S."/>
            <person name="Safavi-Hemami H."/>
            <person name="Kaewkong W."/>
            <person name="Bertrand D."/>
            <person name="Gao S."/>
            <person name="Seet Q."/>
            <person name="Wongkham S."/>
            <person name="Teh B.T."/>
            <person name="Wongkham C."/>
            <person name="Intapan P.M."/>
            <person name="Maleewong W."/>
            <person name="Yang X."/>
            <person name="Hu M."/>
            <person name="Wang Z."/>
            <person name="Hofmann A."/>
            <person name="Sternberg P.W."/>
            <person name="Tan P."/>
            <person name="Wang J."/>
            <person name="Gasser R.B."/>
        </authorList>
    </citation>
    <scope>NUCLEOTIDE SEQUENCE [LARGE SCALE GENOMIC DNA]</scope>
</reference>
<dbReference type="EMBL" id="KL597018">
    <property type="protein sequence ID" value="KER20819.1"/>
    <property type="molecule type" value="Genomic_DNA"/>
</dbReference>
<evidence type="ECO:0000313" key="1">
    <source>
        <dbReference type="EMBL" id="KER20819.1"/>
    </source>
</evidence>
<gene>
    <name evidence="1" type="ORF">T265_15238</name>
</gene>
<dbReference type="OrthoDB" id="6250010at2759"/>
<protein>
    <submittedName>
        <fullName evidence="1">Uncharacterized protein</fullName>
    </submittedName>
</protein>
<dbReference type="GeneID" id="20329403"/>
<sequence>MPRSSLMYLLAFTHAPAQNKLITQNLTTLLNPKEVTFLLPHLTVNISCGTCHIAFDDPQLRMHREELFETVCAAGGIEIIDPIPPPVFSFSISQEYRISGVPLSVSCTTDYLPDDLGAGISTLTICLSSASQLSKLSEKRPTLLQINDTCLQLIVSKTEFINHISNEVSFFVNTLMNLDETLDGMMLLCFRRLGGHGSRTPDSVNYTVSNMTILAPRIEEPILKPISWPTLENRAAQFECSSGGFALQLEVLLVMAPRKPTNQTKLPVLTRTKVHPKRPNLLNWYEIPRNMEGSQIFCIVWQANETESTKRWLLGVPPTSDLLKISQPIELPDLSPDCPVKPELYTTPTPDSKSIRKGDQVEVNCTAPITSKNLPLKLVYTTSYLIYIVCNLGHPVGQQSSIPCLFVAATDKSCNQVTNVSPDPQSYIVSCSVTVNSVDQKRHLWIHLVITQLRLDDVNAHVFCETISLQADEKDMTVRSPSKVESLLFTIPPSIESFRYDAETRTWECVAVAMPPIVSGYIRFASSDTPHIAYALKKYTSVSRQSSKNLQHKDVLPENTSDFVNVQNFQSVITFKPKRSSLKALPPGNVLVECKFGGLTRKLQTRITTFDDPGREAGAAYVHLCAVRGPEITHLTRMSFHRVIRYPWFDYDSTLLIVSVFNWTDITPNPGVFTIREEKLHGLWTAGQWPRIHVSLKAGSMQLLLAIEMVNNTV</sequence>
<dbReference type="AlphaFoldDB" id="A0A075A078"/>
<accession>A0A075A078</accession>